<name>A0ACA9S2G1_9GLOM</name>
<accession>A0ACA9S2G1</accession>
<reference evidence="1" key="1">
    <citation type="submission" date="2021-06" db="EMBL/GenBank/DDBJ databases">
        <authorList>
            <person name="Kallberg Y."/>
            <person name="Tangrot J."/>
            <person name="Rosling A."/>
        </authorList>
    </citation>
    <scope>NUCLEOTIDE SEQUENCE</scope>
    <source>
        <strain evidence="1">MA461A</strain>
    </source>
</reference>
<gene>
    <name evidence="1" type="ORF">RPERSI_LOCUS26157</name>
</gene>
<dbReference type="Proteomes" id="UP000789920">
    <property type="component" value="Unassembled WGS sequence"/>
</dbReference>
<organism evidence="1 2">
    <name type="scientific">Racocetra persica</name>
    <dbReference type="NCBI Taxonomy" id="160502"/>
    <lineage>
        <taxon>Eukaryota</taxon>
        <taxon>Fungi</taxon>
        <taxon>Fungi incertae sedis</taxon>
        <taxon>Mucoromycota</taxon>
        <taxon>Glomeromycotina</taxon>
        <taxon>Glomeromycetes</taxon>
        <taxon>Diversisporales</taxon>
        <taxon>Gigasporaceae</taxon>
        <taxon>Racocetra</taxon>
    </lineage>
</organism>
<protein>
    <submittedName>
        <fullName evidence="1">8027_t:CDS:1</fullName>
    </submittedName>
</protein>
<feature type="non-terminal residue" evidence="1">
    <location>
        <position position="269"/>
    </location>
</feature>
<feature type="non-terminal residue" evidence="1">
    <location>
        <position position="1"/>
    </location>
</feature>
<dbReference type="EMBL" id="CAJVQC010088347">
    <property type="protein sequence ID" value="CAG8824048.1"/>
    <property type="molecule type" value="Genomic_DNA"/>
</dbReference>
<comment type="caution">
    <text evidence="1">The sequence shown here is derived from an EMBL/GenBank/DDBJ whole genome shotgun (WGS) entry which is preliminary data.</text>
</comment>
<proteinExistence type="predicted"/>
<keyword evidence="2" id="KW-1185">Reference proteome</keyword>
<sequence>EHEELYEESTTTNQSKGHPKSFVWNYFDKDNNSITAICKVILDNRKKCGISYNDSSTTSNLINHLALECKSFQKLLHSLDENFSISYNKTIKTSVNKSFSWSKEQLTSLIEKESVAMSMMMDFWTSHLNQRYIGITCEVIAELIPCAAHVLQLSVGKGLNMIRHLVLRIKRLIDFFNNSPKQTEYLLTTQRDLGFKKSIVYLPSQLQSDESVPVRKNGKRLARIMLSDDEWIFLDELNDILCGFEEITTLLSGNTYITISLIYPAISIL</sequence>
<evidence type="ECO:0000313" key="1">
    <source>
        <dbReference type="EMBL" id="CAG8824048.1"/>
    </source>
</evidence>
<evidence type="ECO:0000313" key="2">
    <source>
        <dbReference type="Proteomes" id="UP000789920"/>
    </source>
</evidence>